<dbReference type="GO" id="GO:0050830">
    <property type="term" value="P:defense response to Gram-positive bacterium"/>
    <property type="evidence" value="ECO:0007669"/>
    <property type="project" value="TreeGrafter"/>
</dbReference>
<dbReference type="Proteomes" id="UP000694547">
    <property type="component" value="Chromosome 17"/>
</dbReference>
<reference evidence="15" key="2">
    <citation type="submission" date="2025-08" db="UniProtKB">
        <authorList>
            <consortium name="Ensembl"/>
        </authorList>
    </citation>
    <scope>IDENTIFICATION</scope>
</reference>
<evidence type="ECO:0000256" key="6">
    <source>
        <dbReference type="ARBA" id="ARBA00022940"/>
    </source>
</evidence>
<dbReference type="GO" id="GO:0002227">
    <property type="term" value="P:innate immune response in mucosa"/>
    <property type="evidence" value="ECO:0007669"/>
    <property type="project" value="TreeGrafter"/>
</dbReference>
<keyword evidence="7" id="KW-0044">Antibiotic</keyword>
<keyword evidence="6" id="KW-0211">Defensin</keyword>
<evidence type="ECO:0000256" key="8">
    <source>
        <dbReference type="ARBA" id="ARBA00023157"/>
    </source>
</evidence>
<evidence type="ECO:0000259" key="14">
    <source>
        <dbReference type="Pfam" id="PF00711"/>
    </source>
</evidence>
<dbReference type="PANTHER" id="PTHR21388">
    <property type="entry name" value="BETA-DEFENSIN-RELATED"/>
    <property type="match status" value="1"/>
</dbReference>
<dbReference type="Gene3D" id="3.10.360.10">
    <property type="entry name" value="Antimicrobial Peptide, Beta-defensin 2, Chain A"/>
    <property type="match status" value="1"/>
</dbReference>
<evidence type="ECO:0000256" key="12">
    <source>
        <dbReference type="ARBA" id="ARBA00041630"/>
    </source>
</evidence>
<evidence type="ECO:0000256" key="10">
    <source>
        <dbReference type="ARBA" id="ARBA00037394"/>
    </source>
</evidence>
<evidence type="ECO:0000256" key="2">
    <source>
        <dbReference type="ARBA" id="ARBA00007371"/>
    </source>
</evidence>
<dbReference type="GO" id="GO:0050829">
    <property type="term" value="P:defense response to Gram-negative bacterium"/>
    <property type="evidence" value="ECO:0007669"/>
    <property type="project" value="TreeGrafter"/>
</dbReference>
<dbReference type="Ensembl" id="ENSPEMT00000016860.2">
    <property type="protein sequence ID" value="ENSPEMP00000012648.1"/>
    <property type="gene ID" value="ENSPEMG00000012924.2"/>
</dbReference>
<reference evidence="15 16" key="1">
    <citation type="submission" date="2018-10" db="EMBL/GenBank/DDBJ databases">
        <title>Improved assembly of the deer mouse Peromyscus maniculatus genome.</title>
        <authorList>
            <person name="Lassance J.-M."/>
            <person name="Hoekstra H.E."/>
        </authorList>
    </citation>
    <scope>NUCLEOTIDE SEQUENCE [LARGE SCALE GENOMIC DNA]</scope>
</reference>
<evidence type="ECO:0000256" key="13">
    <source>
        <dbReference type="SAM" id="SignalP"/>
    </source>
</evidence>
<comment type="function">
    <text evidence="10">Has bactericidal activity. May act as a ligand for C-C chemokine receptor CCR6. Positively regulates the sperm motility and bactericidal activity in a CCR6-dependent manner. Binds to CCR6 and triggers Ca2+ mobilization in the sperm which is important for its motility.</text>
</comment>
<dbReference type="PANTHER" id="PTHR21388:SF9">
    <property type="entry name" value="BETA-DEFENSIN 1"/>
    <property type="match status" value="1"/>
</dbReference>
<sequence length="62" mass="7075">MKIFCFLWLMLCLQIFQVNPVAGYDTHQCAKKKGTCEAKRCPLLSIQVGTCFQGKSQCCKKR</sequence>
<dbReference type="GeneTree" id="ENSGT01110000267485"/>
<evidence type="ECO:0000313" key="15">
    <source>
        <dbReference type="Ensembl" id="ENSPEMP00000012648.1"/>
    </source>
</evidence>
<evidence type="ECO:0000256" key="3">
    <source>
        <dbReference type="ARBA" id="ARBA00022525"/>
    </source>
</evidence>
<keyword evidence="3" id="KW-0964">Secreted</keyword>
<keyword evidence="16" id="KW-1185">Reference proteome</keyword>
<organism evidence="15 16">
    <name type="scientific">Peromyscus maniculatus bairdii</name>
    <name type="common">Prairie deer mouse</name>
    <dbReference type="NCBI Taxonomy" id="230844"/>
    <lineage>
        <taxon>Eukaryota</taxon>
        <taxon>Metazoa</taxon>
        <taxon>Chordata</taxon>
        <taxon>Craniata</taxon>
        <taxon>Vertebrata</taxon>
        <taxon>Euteleostomi</taxon>
        <taxon>Mammalia</taxon>
        <taxon>Eutheria</taxon>
        <taxon>Euarchontoglires</taxon>
        <taxon>Glires</taxon>
        <taxon>Rodentia</taxon>
        <taxon>Myomorpha</taxon>
        <taxon>Muroidea</taxon>
        <taxon>Cricetidae</taxon>
        <taxon>Neotominae</taxon>
        <taxon>Peromyscus</taxon>
    </lineage>
</organism>
<evidence type="ECO:0000313" key="16">
    <source>
        <dbReference type="Proteomes" id="UP000694547"/>
    </source>
</evidence>
<proteinExistence type="inferred from homology"/>
<dbReference type="InterPro" id="IPR001855">
    <property type="entry name" value="Defensin_beta-like"/>
</dbReference>
<feature type="domain" description="Beta-defensin-like" evidence="14">
    <location>
        <begin position="25"/>
        <end position="60"/>
    </location>
</feature>
<feature type="signal peptide" evidence="13">
    <location>
        <begin position="1"/>
        <end position="23"/>
    </location>
</feature>
<dbReference type="GO" id="GO:0005615">
    <property type="term" value="C:extracellular space"/>
    <property type="evidence" value="ECO:0007669"/>
    <property type="project" value="TreeGrafter"/>
</dbReference>
<evidence type="ECO:0000256" key="4">
    <source>
        <dbReference type="ARBA" id="ARBA00022529"/>
    </source>
</evidence>
<evidence type="ECO:0000256" key="1">
    <source>
        <dbReference type="ARBA" id="ARBA00004613"/>
    </source>
</evidence>
<keyword evidence="8" id="KW-1015">Disulfide bond</keyword>
<dbReference type="GO" id="GO:0031731">
    <property type="term" value="F:CCR6 chemokine receptor binding"/>
    <property type="evidence" value="ECO:0007669"/>
    <property type="project" value="TreeGrafter"/>
</dbReference>
<dbReference type="Pfam" id="PF00711">
    <property type="entry name" value="Defensin_beta"/>
    <property type="match status" value="1"/>
</dbReference>
<protein>
    <recommendedName>
        <fullName evidence="11">Beta-defensin 1</fullName>
    </recommendedName>
    <alternativeName>
        <fullName evidence="12">Defensin, beta 1</fullName>
    </alternativeName>
</protein>
<evidence type="ECO:0000256" key="11">
    <source>
        <dbReference type="ARBA" id="ARBA00040807"/>
    </source>
</evidence>
<accession>A0A8C8TNW6</accession>
<dbReference type="SUPFAM" id="SSF57392">
    <property type="entry name" value="Defensin-like"/>
    <property type="match status" value="1"/>
</dbReference>
<comment type="subunit">
    <text evidence="9">Monomer. Homodimer.</text>
</comment>
<comment type="subcellular location">
    <subcellularLocation>
        <location evidence="1">Secreted</location>
    </subcellularLocation>
</comment>
<keyword evidence="4" id="KW-0929">Antimicrobial</keyword>
<evidence type="ECO:0000256" key="7">
    <source>
        <dbReference type="ARBA" id="ARBA00023022"/>
    </source>
</evidence>
<reference evidence="15" key="3">
    <citation type="submission" date="2025-09" db="UniProtKB">
        <authorList>
            <consortium name="Ensembl"/>
        </authorList>
    </citation>
    <scope>IDENTIFICATION</scope>
</reference>
<name>A0A8C8TNW6_PERMB</name>
<evidence type="ECO:0000256" key="9">
    <source>
        <dbReference type="ARBA" id="ARBA00024380"/>
    </source>
</evidence>
<dbReference type="AlphaFoldDB" id="A0A8C8TNW6"/>
<comment type="similarity">
    <text evidence="2">Belongs to the beta-defensin family.</text>
</comment>
<feature type="chain" id="PRO_5034163737" description="Beta-defensin 1" evidence="13">
    <location>
        <begin position="24"/>
        <end position="62"/>
    </location>
</feature>
<keyword evidence="5 13" id="KW-0732">Signal</keyword>
<evidence type="ECO:0000256" key="5">
    <source>
        <dbReference type="ARBA" id="ARBA00022729"/>
    </source>
</evidence>